<keyword evidence="2" id="KW-1185">Reference proteome</keyword>
<dbReference type="RefSeq" id="WP_179428076.1">
    <property type="nucleotide sequence ID" value="NZ_JACBZP010000001.1"/>
</dbReference>
<evidence type="ECO:0000313" key="2">
    <source>
        <dbReference type="Proteomes" id="UP000539111"/>
    </source>
</evidence>
<reference evidence="1 2" key="1">
    <citation type="submission" date="2020-07" db="EMBL/GenBank/DDBJ databases">
        <title>Sequencing the genomes of 1000 actinobacteria strains.</title>
        <authorList>
            <person name="Klenk H.-P."/>
        </authorList>
    </citation>
    <scope>NUCLEOTIDE SEQUENCE [LARGE SCALE GENOMIC DNA]</scope>
    <source>
        <strain evidence="1 2">DSM 26341</strain>
    </source>
</reference>
<proteinExistence type="predicted"/>
<dbReference type="AlphaFoldDB" id="A0A7Z0IHK6"/>
<dbReference type="InterPro" id="IPR021408">
    <property type="entry name" value="DUF3046"/>
</dbReference>
<evidence type="ECO:0008006" key="3">
    <source>
        <dbReference type="Google" id="ProtNLM"/>
    </source>
</evidence>
<evidence type="ECO:0000313" key="1">
    <source>
        <dbReference type="EMBL" id="NYI67818.1"/>
    </source>
</evidence>
<name>A0A7Z0IHK6_9MICO</name>
<dbReference type="Pfam" id="PF11248">
    <property type="entry name" value="DUF3046"/>
    <property type="match status" value="1"/>
</dbReference>
<protein>
    <recommendedName>
        <fullName evidence="3">DUF3046 family protein</fullName>
    </recommendedName>
</protein>
<gene>
    <name evidence="1" type="ORF">BJY26_002124</name>
</gene>
<organism evidence="1 2">
    <name type="scientific">Spelaeicoccus albus</name>
    <dbReference type="NCBI Taxonomy" id="1280376"/>
    <lineage>
        <taxon>Bacteria</taxon>
        <taxon>Bacillati</taxon>
        <taxon>Actinomycetota</taxon>
        <taxon>Actinomycetes</taxon>
        <taxon>Micrococcales</taxon>
        <taxon>Brevibacteriaceae</taxon>
        <taxon>Spelaeicoccus</taxon>
    </lineage>
</organism>
<dbReference type="EMBL" id="JACBZP010000001">
    <property type="protein sequence ID" value="NYI67818.1"/>
    <property type="molecule type" value="Genomic_DNA"/>
</dbReference>
<dbReference type="Proteomes" id="UP000539111">
    <property type="component" value="Unassembled WGS sequence"/>
</dbReference>
<comment type="caution">
    <text evidence="1">The sequence shown here is derived from an EMBL/GenBank/DDBJ whole genome shotgun (WGS) entry which is preliminary data.</text>
</comment>
<accession>A0A7Z0IHK6</accession>
<sequence length="73" mass="8228">MRLTHFWSLMNDEFGQVRARALFEDLTLSPLSSRTARQALDDGEDPRAVWLAICGATDVPTDRLLGRKKPGEK</sequence>